<feature type="transmembrane region" description="Helical" evidence="1">
    <location>
        <begin position="6"/>
        <end position="22"/>
    </location>
</feature>
<evidence type="ECO:0000313" key="3">
    <source>
        <dbReference type="Proteomes" id="UP000245838"/>
    </source>
</evidence>
<name>A0A193QHI9_SODGM</name>
<reference evidence="2 3" key="1">
    <citation type="submission" date="2015-05" db="EMBL/GenBank/DDBJ databases">
        <authorList>
            <person name="Goodhead I."/>
        </authorList>
    </citation>
    <scope>NUCLEOTIDE SEQUENCE [LARGE SCALE GENOMIC DNA]</scope>
    <source>
        <strain evidence="3">morsitans</strain>
    </source>
</reference>
<organism evidence="2 3">
    <name type="scientific">Sodalis glossinidius (strain morsitans)</name>
    <dbReference type="NCBI Taxonomy" id="343509"/>
    <lineage>
        <taxon>Bacteria</taxon>
        <taxon>Pseudomonadati</taxon>
        <taxon>Pseudomonadota</taxon>
        <taxon>Gammaproteobacteria</taxon>
        <taxon>Enterobacterales</taxon>
        <taxon>Bruguierivoracaceae</taxon>
        <taxon>Sodalis</taxon>
    </lineage>
</organism>
<dbReference type="EMBL" id="LN854557">
    <property type="protein sequence ID" value="CRL44644.1"/>
    <property type="molecule type" value="Genomic_DNA"/>
</dbReference>
<keyword evidence="1" id="KW-0472">Membrane</keyword>
<evidence type="ECO:0000313" key="2">
    <source>
        <dbReference type="EMBL" id="CRL44644.1"/>
    </source>
</evidence>
<keyword evidence="1" id="KW-0812">Transmembrane</keyword>
<proteinExistence type="predicted"/>
<dbReference type="AlphaFoldDB" id="A0A193QHI9"/>
<protein>
    <submittedName>
        <fullName evidence="2">Uncharacterized protein</fullName>
    </submittedName>
</protein>
<accession>A0A193QHI9</accession>
<dbReference type="RefSeq" id="WP_243466185.1">
    <property type="nucleotide sequence ID" value="NC_007712.1"/>
</dbReference>
<dbReference type="Proteomes" id="UP000245838">
    <property type="component" value="Chromosome sggmmb4_Chromosome"/>
</dbReference>
<sequence>MSLDLAFDIALSLLSALGGLWLRSLNEDIRRLQYELTQVRQDYQRHDAGHQGQHSTY</sequence>
<evidence type="ECO:0000256" key="1">
    <source>
        <dbReference type="SAM" id="Phobius"/>
    </source>
</evidence>
<gene>
    <name evidence="2" type="ORF">SGGMMB4_01853</name>
</gene>
<keyword evidence="1" id="KW-1133">Transmembrane helix</keyword>